<protein>
    <submittedName>
        <fullName evidence="3">Phenoloxidase-activating factor 2-like 3</fullName>
    </submittedName>
</protein>
<accession>A0A8J5N2Z7</accession>
<dbReference type="InterPro" id="IPR018114">
    <property type="entry name" value="TRYPSIN_HIS"/>
</dbReference>
<feature type="domain" description="Peptidase S1" evidence="2">
    <location>
        <begin position="283"/>
        <end position="344"/>
    </location>
</feature>
<dbReference type="Pfam" id="PF00089">
    <property type="entry name" value="Trypsin"/>
    <property type="match status" value="1"/>
</dbReference>
<dbReference type="Proteomes" id="UP000747542">
    <property type="component" value="Unassembled WGS sequence"/>
</dbReference>
<dbReference type="AlphaFoldDB" id="A0A8J5N2Z7"/>
<comment type="caution">
    <text evidence="3">The sequence shown here is derived from an EMBL/GenBank/DDBJ whole genome shotgun (WGS) entry which is preliminary data.</text>
</comment>
<reference evidence="3" key="1">
    <citation type="journal article" date="2021" name="Sci. Adv.">
        <title>The American lobster genome reveals insights on longevity, neural, and immune adaptations.</title>
        <authorList>
            <person name="Polinski J.M."/>
            <person name="Zimin A.V."/>
            <person name="Clark K.F."/>
            <person name="Kohn A.B."/>
            <person name="Sadowski N."/>
            <person name="Timp W."/>
            <person name="Ptitsyn A."/>
            <person name="Khanna P."/>
            <person name="Romanova D.Y."/>
            <person name="Williams P."/>
            <person name="Greenwood S.J."/>
            <person name="Moroz L.L."/>
            <person name="Walt D.R."/>
            <person name="Bodnar A.G."/>
        </authorList>
    </citation>
    <scope>NUCLEOTIDE SEQUENCE</scope>
    <source>
        <strain evidence="3">GMGI-L3</strain>
    </source>
</reference>
<dbReference type="PROSITE" id="PS00134">
    <property type="entry name" value="TRYPSIN_HIS"/>
    <property type="match status" value="1"/>
</dbReference>
<keyword evidence="4" id="KW-1185">Reference proteome</keyword>
<name>A0A8J5N2Z7_HOMAM</name>
<dbReference type="PANTHER" id="PTHR24258">
    <property type="entry name" value="SERINE PROTEASE-RELATED"/>
    <property type="match status" value="1"/>
</dbReference>
<dbReference type="SUPFAM" id="SSF50494">
    <property type="entry name" value="Trypsin-like serine proteases"/>
    <property type="match status" value="1"/>
</dbReference>
<dbReference type="InterPro" id="IPR009003">
    <property type="entry name" value="Peptidase_S1_PA"/>
</dbReference>
<sequence>MTYCVPHKVSTEEYAGRHQEAATPRFFGPVGDILSNIPIGITLQLSNVPHHANPALSPPSLPHSPSSPPYGSKFHSPPRVGTSLSRPPSLFLGSSPFTSLANGPPGPLSPFLPPTTLDSPFSPSEGIFSPLHSALGLPVNSLTPGVVSSPYHTSGHGPVTLLDKKVGLGATLHDSDGLRHPHVPSAGLPVHGSHQPLHSRLLRLCYHVSCTTLARYCKRQLLAPPGASINCGVFEVCCGLETYQGAFSSTFNSFSNTAGTCGVSNSDGVNGRINHPLQEEGDAEFGEYPWQAAVLKKEGFDNVYICAGTLIDERHILTAAHCVKGYEASELRIRLGEWDVNRDTEFYPYYESDVNAVSQPRLTRQPY</sequence>
<evidence type="ECO:0000313" key="4">
    <source>
        <dbReference type="Proteomes" id="UP000747542"/>
    </source>
</evidence>
<dbReference type="PANTHER" id="PTHR24258:SF143">
    <property type="match status" value="1"/>
</dbReference>
<proteinExistence type="predicted"/>
<gene>
    <name evidence="3" type="primary">PPAF2-L3</name>
    <name evidence="3" type="ORF">Hamer_G009568</name>
</gene>
<evidence type="ECO:0000256" key="1">
    <source>
        <dbReference type="SAM" id="MobiDB-lite"/>
    </source>
</evidence>
<feature type="region of interest" description="Disordered" evidence="1">
    <location>
        <begin position="53"/>
        <end position="88"/>
    </location>
</feature>
<dbReference type="InterPro" id="IPR001254">
    <property type="entry name" value="Trypsin_dom"/>
</dbReference>
<dbReference type="GO" id="GO:0006508">
    <property type="term" value="P:proteolysis"/>
    <property type="evidence" value="ECO:0007669"/>
    <property type="project" value="InterPro"/>
</dbReference>
<evidence type="ECO:0000259" key="2">
    <source>
        <dbReference type="Pfam" id="PF00089"/>
    </source>
</evidence>
<organism evidence="3 4">
    <name type="scientific">Homarus americanus</name>
    <name type="common">American lobster</name>
    <dbReference type="NCBI Taxonomy" id="6706"/>
    <lineage>
        <taxon>Eukaryota</taxon>
        <taxon>Metazoa</taxon>
        <taxon>Ecdysozoa</taxon>
        <taxon>Arthropoda</taxon>
        <taxon>Crustacea</taxon>
        <taxon>Multicrustacea</taxon>
        <taxon>Malacostraca</taxon>
        <taxon>Eumalacostraca</taxon>
        <taxon>Eucarida</taxon>
        <taxon>Decapoda</taxon>
        <taxon>Pleocyemata</taxon>
        <taxon>Astacidea</taxon>
        <taxon>Nephropoidea</taxon>
        <taxon>Nephropidae</taxon>
        <taxon>Homarus</taxon>
    </lineage>
</organism>
<dbReference type="GO" id="GO:0004252">
    <property type="term" value="F:serine-type endopeptidase activity"/>
    <property type="evidence" value="ECO:0007669"/>
    <property type="project" value="InterPro"/>
</dbReference>
<dbReference type="EMBL" id="JAHLQT010011563">
    <property type="protein sequence ID" value="KAG7172221.1"/>
    <property type="molecule type" value="Genomic_DNA"/>
</dbReference>
<dbReference type="Gene3D" id="2.40.10.10">
    <property type="entry name" value="Trypsin-like serine proteases"/>
    <property type="match status" value="1"/>
</dbReference>
<feature type="compositionally biased region" description="Pro residues" evidence="1">
    <location>
        <begin position="56"/>
        <end position="68"/>
    </location>
</feature>
<evidence type="ECO:0000313" key="3">
    <source>
        <dbReference type="EMBL" id="KAG7172221.1"/>
    </source>
</evidence>
<dbReference type="InterPro" id="IPR043504">
    <property type="entry name" value="Peptidase_S1_PA_chymotrypsin"/>
</dbReference>